<comment type="caution">
    <text evidence="2">The sequence shown here is derived from an EMBL/GenBank/DDBJ whole genome shotgun (WGS) entry which is preliminary data.</text>
</comment>
<feature type="region of interest" description="Disordered" evidence="1">
    <location>
        <begin position="46"/>
        <end position="65"/>
    </location>
</feature>
<organism evidence="2 3">
    <name type="scientific">Aromatoleum bremense</name>
    <dbReference type="NCBI Taxonomy" id="76115"/>
    <lineage>
        <taxon>Bacteria</taxon>
        <taxon>Pseudomonadati</taxon>
        <taxon>Pseudomonadota</taxon>
        <taxon>Betaproteobacteria</taxon>
        <taxon>Rhodocyclales</taxon>
        <taxon>Rhodocyclaceae</taxon>
        <taxon>Aromatoleum</taxon>
    </lineage>
</organism>
<gene>
    <name evidence="2" type="ORF">GPA24_01305</name>
</gene>
<proteinExistence type="predicted"/>
<evidence type="ECO:0000256" key="1">
    <source>
        <dbReference type="SAM" id="MobiDB-lite"/>
    </source>
</evidence>
<dbReference type="Proteomes" id="UP000633943">
    <property type="component" value="Unassembled WGS sequence"/>
</dbReference>
<evidence type="ECO:0000313" key="2">
    <source>
        <dbReference type="EMBL" id="NMG14199.1"/>
    </source>
</evidence>
<name>A0ABX1NQG3_9RHOO</name>
<evidence type="ECO:0000313" key="3">
    <source>
        <dbReference type="Proteomes" id="UP000633943"/>
    </source>
</evidence>
<accession>A0ABX1NQG3</accession>
<protein>
    <submittedName>
        <fullName evidence="2">Uncharacterized protein</fullName>
    </submittedName>
</protein>
<keyword evidence="3" id="KW-1185">Reference proteome</keyword>
<reference evidence="2 3" key="1">
    <citation type="submission" date="2019-12" db="EMBL/GenBank/DDBJ databases">
        <title>Comparative genomics gives insights into the taxonomy of the Azoarcus-Aromatoleum group and reveals separate origins of nif in the plant-associated Azoarcus and non-plant-associated Aromatoleum sub-groups.</title>
        <authorList>
            <person name="Lafos M."/>
            <person name="Maluk M."/>
            <person name="Batista M."/>
            <person name="Junghare M."/>
            <person name="Carmona M."/>
            <person name="Faoro H."/>
            <person name="Cruz L.M."/>
            <person name="Battistoni F."/>
            <person name="De Souza E."/>
            <person name="Pedrosa F."/>
            <person name="Chen W.-M."/>
            <person name="Poole P.S."/>
            <person name="Dixon R.A."/>
            <person name="James E.K."/>
        </authorList>
    </citation>
    <scope>NUCLEOTIDE SEQUENCE [LARGE SCALE GENOMIC DNA]</scope>
    <source>
        <strain evidence="2 3">PbN1</strain>
    </source>
</reference>
<feature type="compositionally biased region" description="Basic and acidic residues" evidence="1">
    <location>
        <begin position="51"/>
        <end position="65"/>
    </location>
</feature>
<dbReference type="EMBL" id="WTVP01000002">
    <property type="protein sequence ID" value="NMG14199.1"/>
    <property type="molecule type" value="Genomic_DNA"/>
</dbReference>
<sequence>MAVAFGAWDPVFAQAVPGVLAEEPLATLQSPKDLRRAELRRALISGADLPGAERERPPLSQNEREALNRELREAMRGVYESRRAAAR</sequence>
<dbReference type="RefSeq" id="WP_169201035.1">
    <property type="nucleotide sequence ID" value="NZ_CP059467.1"/>
</dbReference>